<evidence type="ECO:0000256" key="1">
    <source>
        <dbReference type="SAM" id="MobiDB-lite"/>
    </source>
</evidence>
<dbReference type="AlphaFoldDB" id="A0A4U5N1Z0"/>
<evidence type="ECO:0000313" key="5">
    <source>
        <dbReference type="Proteomes" id="UP000298663"/>
    </source>
</evidence>
<keyword evidence="3" id="KW-0732">Signal</keyword>
<accession>A0A4U5N1Z0</accession>
<name>A0A4U5N1Z0_STECR</name>
<gene>
    <name evidence="4" type="ORF">L596_017531</name>
</gene>
<keyword evidence="2" id="KW-1133">Transmembrane helix</keyword>
<organism evidence="4 5">
    <name type="scientific">Steinernema carpocapsae</name>
    <name type="common">Entomopathogenic nematode</name>
    <dbReference type="NCBI Taxonomy" id="34508"/>
    <lineage>
        <taxon>Eukaryota</taxon>
        <taxon>Metazoa</taxon>
        <taxon>Ecdysozoa</taxon>
        <taxon>Nematoda</taxon>
        <taxon>Chromadorea</taxon>
        <taxon>Rhabditida</taxon>
        <taxon>Tylenchina</taxon>
        <taxon>Panagrolaimomorpha</taxon>
        <taxon>Strongyloidoidea</taxon>
        <taxon>Steinernematidae</taxon>
        <taxon>Steinernema</taxon>
    </lineage>
</organism>
<feature type="region of interest" description="Disordered" evidence="1">
    <location>
        <begin position="125"/>
        <end position="162"/>
    </location>
</feature>
<evidence type="ECO:0000256" key="3">
    <source>
        <dbReference type="SAM" id="SignalP"/>
    </source>
</evidence>
<dbReference type="Proteomes" id="UP000298663">
    <property type="component" value="Unassembled WGS sequence"/>
</dbReference>
<feature type="chain" id="PRO_5020942928" evidence="3">
    <location>
        <begin position="21"/>
        <end position="162"/>
    </location>
</feature>
<protein>
    <submittedName>
        <fullName evidence="4">Uncharacterized protein</fullName>
    </submittedName>
</protein>
<feature type="signal peptide" evidence="3">
    <location>
        <begin position="1"/>
        <end position="20"/>
    </location>
</feature>
<sequence length="162" mass="17887">MHFLQVVFALLLVVVNQVSSHYEYRDTKRHDFDTPEYNETFWTTGTIIAFTVGGAVVAVVAVLIIGIVVIVCCCWCKNPLLQKEQRRDKAIEPQKNEFASKEEPQGAFGLSDEVAVEPEVPVPPMCLPAPATPRERLSVDSVAERPGQSVKSEKSSDGTIEV</sequence>
<evidence type="ECO:0000256" key="2">
    <source>
        <dbReference type="SAM" id="Phobius"/>
    </source>
</evidence>
<dbReference type="EMBL" id="AZBU02000005">
    <property type="protein sequence ID" value="TKR76389.1"/>
    <property type="molecule type" value="Genomic_DNA"/>
</dbReference>
<keyword evidence="2" id="KW-0472">Membrane</keyword>
<evidence type="ECO:0000313" key="4">
    <source>
        <dbReference type="EMBL" id="TKR76389.1"/>
    </source>
</evidence>
<comment type="caution">
    <text evidence="4">The sequence shown here is derived from an EMBL/GenBank/DDBJ whole genome shotgun (WGS) entry which is preliminary data.</text>
</comment>
<feature type="transmembrane region" description="Helical" evidence="2">
    <location>
        <begin position="44"/>
        <end position="76"/>
    </location>
</feature>
<keyword evidence="5" id="KW-1185">Reference proteome</keyword>
<proteinExistence type="predicted"/>
<keyword evidence="2" id="KW-0812">Transmembrane</keyword>
<reference evidence="4 5" key="2">
    <citation type="journal article" date="2019" name="G3 (Bethesda)">
        <title>Hybrid Assembly of the Genome of the Entomopathogenic Nematode Steinernema carpocapsae Identifies the X-Chromosome.</title>
        <authorList>
            <person name="Serra L."/>
            <person name="Macchietto M."/>
            <person name="Macias-Munoz A."/>
            <person name="McGill C.J."/>
            <person name="Rodriguez I.M."/>
            <person name="Rodriguez B."/>
            <person name="Murad R."/>
            <person name="Mortazavi A."/>
        </authorList>
    </citation>
    <scope>NUCLEOTIDE SEQUENCE [LARGE SCALE GENOMIC DNA]</scope>
    <source>
        <strain evidence="4 5">ALL</strain>
    </source>
</reference>
<reference evidence="4 5" key="1">
    <citation type="journal article" date="2015" name="Genome Biol.">
        <title>Comparative genomics of Steinernema reveals deeply conserved gene regulatory networks.</title>
        <authorList>
            <person name="Dillman A.R."/>
            <person name="Macchietto M."/>
            <person name="Porter C.F."/>
            <person name="Rogers A."/>
            <person name="Williams B."/>
            <person name="Antoshechkin I."/>
            <person name="Lee M.M."/>
            <person name="Goodwin Z."/>
            <person name="Lu X."/>
            <person name="Lewis E.E."/>
            <person name="Goodrich-Blair H."/>
            <person name="Stock S.P."/>
            <person name="Adams B.J."/>
            <person name="Sternberg P.W."/>
            <person name="Mortazavi A."/>
        </authorList>
    </citation>
    <scope>NUCLEOTIDE SEQUENCE [LARGE SCALE GENOMIC DNA]</scope>
    <source>
        <strain evidence="4 5">ALL</strain>
    </source>
</reference>